<evidence type="ECO:0000256" key="2">
    <source>
        <dbReference type="ARBA" id="ARBA00022692"/>
    </source>
</evidence>
<evidence type="ECO:0000256" key="1">
    <source>
        <dbReference type="ARBA" id="ARBA00004141"/>
    </source>
</evidence>
<feature type="transmembrane region" description="Helical" evidence="5">
    <location>
        <begin position="12"/>
        <end position="32"/>
    </location>
</feature>
<evidence type="ECO:0000313" key="6">
    <source>
        <dbReference type="EMBL" id="OTF70943.1"/>
    </source>
</evidence>
<organism evidence="6 7">
    <name type="scientific">Euroglyphus maynei</name>
    <name type="common">Mayne's house dust mite</name>
    <dbReference type="NCBI Taxonomy" id="6958"/>
    <lineage>
        <taxon>Eukaryota</taxon>
        <taxon>Metazoa</taxon>
        <taxon>Ecdysozoa</taxon>
        <taxon>Arthropoda</taxon>
        <taxon>Chelicerata</taxon>
        <taxon>Arachnida</taxon>
        <taxon>Acari</taxon>
        <taxon>Acariformes</taxon>
        <taxon>Sarcoptiformes</taxon>
        <taxon>Astigmata</taxon>
        <taxon>Psoroptidia</taxon>
        <taxon>Analgoidea</taxon>
        <taxon>Pyroglyphidae</taxon>
        <taxon>Pyroglyphinae</taxon>
        <taxon>Euroglyphus</taxon>
    </lineage>
</organism>
<comment type="subcellular location">
    <subcellularLocation>
        <location evidence="1">Membrane</location>
        <topology evidence="1">Multi-pass membrane protein</topology>
    </subcellularLocation>
</comment>
<evidence type="ECO:0000313" key="7">
    <source>
        <dbReference type="Proteomes" id="UP000194236"/>
    </source>
</evidence>
<dbReference type="PANTHER" id="PTHR19282:SF452">
    <property type="entry name" value="LD03691P"/>
    <property type="match status" value="1"/>
</dbReference>
<name>A0A1Y3ATF7_EURMA</name>
<feature type="transmembrane region" description="Helical" evidence="5">
    <location>
        <begin position="173"/>
        <end position="193"/>
    </location>
</feature>
<proteinExistence type="predicted"/>
<evidence type="ECO:0000256" key="4">
    <source>
        <dbReference type="ARBA" id="ARBA00023136"/>
    </source>
</evidence>
<accession>A0A1Y3ATF7</accession>
<evidence type="ECO:0000256" key="3">
    <source>
        <dbReference type="ARBA" id="ARBA00022989"/>
    </source>
</evidence>
<feature type="transmembrane region" description="Helical" evidence="5">
    <location>
        <begin position="74"/>
        <end position="101"/>
    </location>
</feature>
<dbReference type="AlphaFoldDB" id="A0A1Y3ATF7"/>
<comment type="caution">
    <text evidence="6">The sequence shown here is derived from an EMBL/GenBank/DDBJ whole genome shotgun (WGS) entry which is preliminary data.</text>
</comment>
<dbReference type="Pfam" id="PF00335">
    <property type="entry name" value="Tetraspanin"/>
    <property type="match status" value="1"/>
</dbReference>
<dbReference type="EMBL" id="MUJZ01063321">
    <property type="protein sequence ID" value="OTF70943.1"/>
    <property type="molecule type" value="Genomic_DNA"/>
</dbReference>
<gene>
    <name evidence="6" type="ORF">BLA29_003868</name>
</gene>
<sequence length="209" mass="23515">MCGGFTCTKNSLKALNLLYIVVSFILITVATYGKTIVQLTDISIIEGIFACGIFLFMLSMLGLVGTAKHNQVMLFFYMVILFILFVAQFSIACACLAFNAAEQHELAEKEWQSSTIENHQQLQRIFDCCGFQQGDPKNAEHCPNVRCCQTNDCQQCSDCILKIQQAIGDVLNVAGWTGMFFSFTEFIGVWLTIRYRNQKNPRADPNVFL</sequence>
<evidence type="ECO:0000256" key="5">
    <source>
        <dbReference type="SAM" id="Phobius"/>
    </source>
</evidence>
<dbReference type="GO" id="GO:0016020">
    <property type="term" value="C:membrane"/>
    <property type="evidence" value="ECO:0007669"/>
    <property type="project" value="UniProtKB-SubCell"/>
</dbReference>
<dbReference type="Proteomes" id="UP000194236">
    <property type="component" value="Unassembled WGS sequence"/>
</dbReference>
<keyword evidence="4 5" id="KW-0472">Membrane</keyword>
<keyword evidence="7" id="KW-1185">Reference proteome</keyword>
<reference evidence="6 7" key="1">
    <citation type="submission" date="2017-03" db="EMBL/GenBank/DDBJ databases">
        <title>Genome Survey of Euroglyphus maynei.</title>
        <authorList>
            <person name="Arlian L.G."/>
            <person name="Morgan M.S."/>
            <person name="Rider S.D."/>
        </authorList>
    </citation>
    <scope>NUCLEOTIDE SEQUENCE [LARGE SCALE GENOMIC DNA]</scope>
    <source>
        <strain evidence="6">Arlian Lab</strain>
        <tissue evidence="6">Whole body</tissue>
    </source>
</reference>
<keyword evidence="3 5" id="KW-1133">Transmembrane helix</keyword>
<feature type="transmembrane region" description="Helical" evidence="5">
    <location>
        <begin position="44"/>
        <end position="67"/>
    </location>
</feature>
<keyword evidence="2 5" id="KW-0812">Transmembrane</keyword>
<dbReference type="PRINTS" id="PR00259">
    <property type="entry name" value="TMFOUR"/>
</dbReference>
<dbReference type="InterPro" id="IPR018499">
    <property type="entry name" value="Tetraspanin/Peripherin"/>
</dbReference>
<dbReference type="OrthoDB" id="5845060at2759"/>
<protein>
    <submittedName>
        <fullName evidence="6">Tetraspanin-like protein</fullName>
    </submittedName>
</protein>
<dbReference type="PANTHER" id="PTHR19282">
    <property type="entry name" value="TETRASPANIN"/>
    <property type="match status" value="1"/>
</dbReference>